<comment type="similarity">
    <text evidence="1">Belongs to the peptidase A31 family.</text>
</comment>
<keyword evidence="4" id="KW-0378">Hydrolase</keyword>
<dbReference type="NCBIfam" id="TIGR00072">
    <property type="entry name" value="hydrog_prot"/>
    <property type="match status" value="1"/>
</dbReference>
<keyword evidence="3" id="KW-0064">Aspartyl protease</keyword>
<keyword evidence="7" id="KW-1185">Reference proteome</keyword>
<dbReference type="InterPro" id="IPR023430">
    <property type="entry name" value="Pept_HybD-like_dom_sf"/>
</dbReference>
<gene>
    <name evidence="6" type="ORF">AKJ09_10043</name>
</gene>
<evidence type="ECO:0000313" key="7">
    <source>
        <dbReference type="Proteomes" id="UP000064967"/>
    </source>
</evidence>
<dbReference type="GO" id="GO:0004190">
    <property type="term" value="F:aspartic-type endopeptidase activity"/>
    <property type="evidence" value="ECO:0007669"/>
    <property type="project" value="UniProtKB-KW"/>
</dbReference>
<evidence type="ECO:0000256" key="2">
    <source>
        <dbReference type="ARBA" id="ARBA00022670"/>
    </source>
</evidence>
<dbReference type="PANTHER" id="PTHR30302:SF1">
    <property type="entry name" value="HYDROGENASE 2 MATURATION PROTEASE"/>
    <property type="match status" value="1"/>
</dbReference>
<dbReference type="RefSeq" id="WP_146654161.1">
    <property type="nucleotide sequence ID" value="NZ_CP012333.1"/>
</dbReference>
<dbReference type="Proteomes" id="UP000064967">
    <property type="component" value="Chromosome"/>
</dbReference>
<dbReference type="GO" id="GO:0008047">
    <property type="term" value="F:enzyme activator activity"/>
    <property type="evidence" value="ECO:0007669"/>
    <property type="project" value="InterPro"/>
</dbReference>
<evidence type="ECO:0000313" key="6">
    <source>
        <dbReference type="EMBL" id="AKV03380.1"/>
    </source>
</evidence>
<evidence type="ECO:0000256" key="1">
    <source>
        <dbReference type="ARBA" id="ARBA00006814"/>
    </source>
</evidence>
<dbReference type="Gene3D" id="3.40.50.1450">
    <property type="entry name" value="HybD-like"/>
    <property type="match status" value="1"/>
</dbReference>
<dbReference type="InterPro" id="IPR000671">
    <property type="entry name" value="Peptidase_A31"/>
</dbReference>
<dbReference type="STRING" id="1391654.AKJ09_10043"/>
<reference evidence="6 7" key="1">
    <citation type="submission" date="2015-08" db="EMBL/GenBank/DDBJ databases">
        <authorList>
            <person name="Babu N.S."/>
            <person name="Beckwith C.J."/>
            <person name="Beseler K.G."/>
            <person name="Brison A."/>
            <person name="Carone J.V."/>
            <person name="Caskin T.P."/>
            <person name="Diamond M."/>
            <person name="Durham M.E."/>
            <person name="Foxe J.M."/>
            <person name="Go M."/>
            <person name="Henderson B.A."/>
            <person name="Jones I.B."/>
            <person name="McGettigan J.A."/>
            <person name="Micheletti S.J."/>
            <person name="Nasrallah M.E."/>
            <person name="Ortiz D."/>
            <person name="Piller C.R."/>
            <person name="Privatt S.R."/>
            <person name="Schneider S.L."/>
            <person name="Sharp S."/>
            <person name="Smith T.C."/>
            <person name="Stanton J.D."/>
            <person name="Ullery H.E."/>
            <person name="Wilson R.J."/>
            <person name="Serrano M.G."/>
            <person name="Buck G."/>
            <person name="Lee V."/>
            <person name="Wang Y."/>
            <person name="Carvalho R."/>
            <person name="Voegtly L."/>
            <person name="Shi R."/>
            <person name="Duckworth R."/>
            <person name="Johnson A."/>
            <person name="Loviza R."/>
            <person name="Walstead R."/>
            <person name="Shah Z."/>
            <person name="Kiflezghi M."/>
            <person name="Wade K."/>
            <person name="Ball S.L."/>
            <person name="Bradley K.W."/>
            <person name="Asai D.J."/>
            <person name="Bowman C.A."/>
            <person name="Russell D.A."/>
            <person name="Pope W.H."/>
            <person name="Jacobs-Sera D."/>
            <person name="Hendrix R.W."/>
            <person name="Hatfull G.F."/>
        </authorList>
    </citation>
    <scope>NUCLEOTIDE SEQUENCE [LARGE SCALE GENOMIC DNA]</scope>
    <source>
        <strain evidence="6 7">DSM 27648</strain>
    </source>
</reference>
<feature type="region of interest" description="Disordered" evidence="5">
    <location>
        <begin position="167"/>
        <end position="192"/>
    </location>
</feature>
<dbReference type="PANTHER" id="PTHR30302">
    <property type="entry name" value="HYDROGENASE 1 MATURATION PROTEASE"/>
    <property type="match status" value="1"/>
</dbReference>
<sequence>MNPNVLVAGVGNILLGDDGFGVEVARRLSRTPQAQTVRVADFGIRSLHLAYELLEGYDTLVLIDAMSRGDTPGTVFVVEPDLDHLERLDEPSADDGATPSPMLDAHTLHPAAVLRTARALGARLATIRIVGCEPAELEPRIGLSAPVEGAVERAVVLVGELVKTLGHATGTPANDSDANEANEAIETRGGSR</sequence>
<accession>A0A0K1QD73</accession>
<protein>
    <submittedName>
        <fullName evidence="6">Hydrogenase maturation protease</fullName>
    </submittedName>
</protein>
<evidence type="ECO:0000256" key="5">
    <source>
        <dbReference type="SAM" id="MobiDB-lite"/>
    </source>
</evidence>
<dbReference type="OrthoDB" id="9792731at2"/>
<dbReference type="EMBL" id="CP012333">
    <property type="protein sequence ID" value="AKV03380.1"/>
    <property type="molecule type" value="Genomic_DNA"/>
</dbReference>
<dbReference type="GO" id="GO:0016485">
    <property type="term" value="P:protein processing"/>
    <property type="evidence" value="ECO:0007669"/>
    <property type="project" value="TreeGrafter"/>
</dbReference>
<name>A0A0K1QD73_9BACT</name>
<dbReference type="PRINTS" id="PR00446">
    <property type="entry name" value="HYDRGNUPTAKE"/>
</dbReference>
<feature type="compositionally biased region" description="Low complexity" evidence="5">
    <location>
        <begin position="173"/>
        <end position="184"/>
    </location>
</feature>
<keyword evidence="2 6" id="KW-0645">Protease</keyword>
<dbReference type="Pfam" id="PF01750">
    <property type="entry name" value="HycI"/>
    <property type="match status" value="1"/>
</dbReference>
<evidence type="ECO:0000256" key="3">
    <source>
        <dbReference type="ARBA" id="ARBA00022750"/>
    </source>
</evidence>
<proteinExistence type="inferred from homology"/>
<dbReference type="PATRIC" id="fig|1391654.3.peg.10180"/>
<evidence type="ECO:0000256" key="4">
    <source>
        <dbReference type="ARBA" id="ARBA00022801"/>
    </source>
</evidence>
<organism evidence="6 7">
    <name type="scientific">Labilithrix luteola</name>
    <dbReference type="NCBI Taxonomy" id="1391654"/>
    <lineage>
        <taxon>Bacteria</taxon>
        <taxon>Pseudomonadati</taxon>
        <taxon>Myxococcota</taxon>
        <taxon>Polyangia</taxon>
        <taxon>Polyangiales</taxon>
        <taxon>Labilitrichaceae</taxon>
        <taxon>Labilithrix</taxon>
    </lineage>
</organism>
<dbReference type="SUPFAM" id="SSF53163">
    <property type="entry name" value="HybD-like"/>
    <property type="match status" value="1"/>
</dbReference>
<dbReference type="KEGG" id="llu:AKJ09_10043"/>
<dbReference type="AlphaFoldDB" id="A0A0K1QD73"/>